<dbReference type="InterPro" id="IPR011010">
    <property type="entry name" value="DNA_brk_join_enz"/>
</dbReference>
<reference evidence="5" key="2">
    <citation type="submission" date="2016-07" db="EMBL/GenBank/DDBJ databases">
        <authorList>
            <person name="See-Too W.S."/>
        </authorList>
    </citation>
    <scope>NUCLEOTIDE SEQUENCE [LARGE SCALE GENOMIC DNA]</scope>
    <source>
        <strain evidence="5">DSM 14505</strain>
    </source>
</reference>
<evidence type="ECO:0000313" key="2">
    <source>
        <dbReference type="EMBL" id="ANU10879.1"/>
    </source>
</evidence>
<reference evidence="3 4" key="1">
    <citation type="journal article" date="2012" name="J. Bacteriol.">
        <title>Genome Sequence of the Antarctic Psychrophile Bacterium Planococcus antarcticus DSM 14505.</title>
        <authorList>
            <person name="Margolles A."/>
            <person name="Gueimonde M."/>
            <person name="Sanchez B."/>
        </authorList>
    </citation>
    <scope>NUCLEOTIDE SEQUENCE [LARGE SCALE GENOMIC DNA]</scope>
    <source>
        <strain evidence="3 4">DSM 14505</strain>
    </source>
</reference>
<dbReference type="RefSeq" id="WP_006831651.1">
    <property type="nucleotide sequence ID" value="NZ_AJYB01000110.1"/>
</dbReference>
<dbReference type="GO" id="GO:0006310">
    <property type="term" value="P:DNA recombination"/>
    <property type="evidence" value="ECO:0007669"/>
    <property type="project" value="UniProtKB-KW"/>
</dbReference>
<dbReference type="InterPro" id="IPR013762">
    <property type="entry name" value="Integrase-like_cat_sf"/>
</dbReference>
<dbReference type="eggNOG" id="COG4974">
    <property type="taxonomic scope" value="Bacteria"/>
</dbReference>
<keyword evidence="1" id="KW-0233">DNA recombination</keyword>
<dbReference type="SUPFAM" id="SSF56349">
    <property type="entry name" value="DNA breaking-rejoining enzymes"/>
    <property type="match status" value="1"/>
</dbReference>
<dbReference type="GO" id="GO:0003677">
    <property type="term" value="F:DNA binding"/>
    <property type="evidence" value="ECO:0007669"/>
    <property type="project" value="InterPro"/>
</dbReference>
<dbReference type="GO" id="GO:0015074">
    <property type="term" value="P:DNA integration"/>
    <property type="evidence" value="ECO:0007669"/>
    <property type="project" value="InterPro"/>
</dbReference>
<proteinExistence type="predicted"/>
<dbReference type="AlphaFoldDB" id="A0A1C7DH43"/>
<sequence>MLYFNRSREIAQLYFGQRGEDDIASLWTVGREELKRPAKYETLYNWTITFRKILEKETGDLINLNPHSFRHSSLTNYENGTHYVLKELGKDKLELKVLKTLANHSDISTTQSYLPNKDAEILAEAFGL</sequence>
<protein>
    <submittedName>
        <fullName evidence="3">Site specific recombinase</fullName>
    </submittedName>
</protein>
<evidence type="ECO:0000313" key="4">
    <source>
        <dbReference type="Proteomes" id="UP000004725"/>
    </source>
</evidence>
<dbReference type="Proteomes" id="UP000092661">
    <property type="component" value="Chromosome"/>
</dbReference>
<keyword evidence="5" id="KW-1185">Reference proteome</keyword>
<dbReference type="Gene3D" id="1.10.443.10">
    <property type="entry name" value="Intergrase catalytic core"/>
    <property type="match status" value="1"/>
</dbReference>
<dbReference type="Proteomes" id="UP000004725">
    <property type="component" value="Unassembled WGS sequence"/>
</dbReference>
<dbReference type="KEGG" id="pana:BBH88_11430"/>
<evidence type="ECO:0000256" key="1">
    <source>
        <dbReference type="ARBA" id="ARBA00023172"/>
    </source>
</evidence>
<dbReference type="OrthoDB" id="2804510at2"/>
<gene>
    <name evidence="3" type="ORF">A1A1_18620</name>
    <name evidence="2" type="ORF">BBH88_11430</name>
</gene>
<dbReference type="EMBL" id="AJYB01000110">
    <property type="protein sequence ID" value="EIM04985.1"/>
    <property type="molecule type" value="Genomic_DNA"/>
</dbReference>
<accession>A0A1C7DH43</accession>
<evidence type="ECO:0000313" key="5">
    <source>
        <dbReference type="Proteomes" id="UP000092661"/>
    </source>
</evidence>
<evidence type="ECO:0000313" key="3">
    <source>
        <dbReference type="EMBL" id="EIM04985.1"/>
    </source>
</evidence>
<dbReference type="EMBL" id="CP016534">
    <property type="protein sequence ID" value="ANU10879.1"/>
    <property type="molecule type" value="Genomic_DNA"/>
</dbReference>
<organism evidence="3 4">
    <name type="scientific">Planococcus antarcticus DSM 14505</name>
    <dbReference type="NCBI Taxonomy" id="1185653"/>
    <lineage>
        <taxon>Bacteria</taxon>
        <taxon>Bacillati</taxon>
        <taxon>Bacillota</taxon>
        <taxon>Bacilli</taxon>
        <taxon>Bacillales</taxon>
        <taxon>Caryophanaceae</taxon>
        <taxon>Planococcus</taxon>
    </lineage>
</organism>
<name>A0A1C7DH43_9BACL</name>
<reference evidence="2" key="3">
    <citation type="submission" date="2016-10" db="EMBL/GenBank/DDBJ databases">
        <authorList>
            <person name="See-Too W.S."/>
        </authorList>
    </citation>
    <scope>NUCLEOTIDE SEQUENCE</scope>
    <source>
        <strain evidence="2">DSM 14505</strain>
    </source>
</reference>